<evidence type="ECO:0000313" key="2">
    <source>
        <dbReference type="Proteomes" id="UP000198634"/>
    </source>
</evidence>
<protein>
    <recommendedName>
        <fullName evidence="3">ABC-type molybdate transport system, ATPase component</fullName>
    </recommendedName>
</protein>
<dbReference type="STRING" id="657014.SAMN04488092_10913"/>
<organism evidence="1 2">
    <name type="scientific">Thalassovita taeanensis</name>
    <dbReference type="NCBI Taxonomy" id="657014"/>
    <lineage>
        <taxon>Bacteria</taxon>
        <taxon>Pseudomonadati</taxon>
        <taxon>Pseudomonadota</taxon>
        <taxon>Alphaproteobacteria</taxon>
        <taxon>Rhodobacterales</taxon>
        <taxon>Roseobacteraceae</taxon>
        <taxon>Thalassovita</taxon>
    </lineage>
</organism>
<dbReference type="OrthoDB" id="5918880at2"/>
<proteinExistence type="predicted"/>
<accession>A0A1H9H8F8</accession>
<keyword evidence="2" id="KW-1185">Reference proteome</keyword>
<name>A0A1H9H8F8_9RHOB</name>
<dbReference type="Proteomes" id="UP000198634">
    <property type="component" value="Unassembled WGS sequence"/>
</dbReference>
<dbReference type="RefSeq" id="WP_090270193.1">
    <property type="nucleotide sequence ID" value="NZ_FOEP01000009.1"/>
</dbReference>
<dbReference type="EMBL" id="FOEP01000009">
    <property type="protein sequence ID" value="SEQ58553.1"/>
    <property type="molecule type" value="Genomic_DNA"/>
</dbReference>
<gene>
    <name evidence="1" type="ORF">SAMN04488092_10913</name>
</gene>
<dbReference type="Pfam" id="PF10649">
    <property type="entry name" value="DUF2478"/>
    <property type="match status" value="1"/>
</dbReference>
<dbReference type="AlphaFoldDB" id="A0A1H9H8F8"/>
<dbReference type="InterPro" id="IPR018912">
    <property type="entry name" value="DUF2478"/>
</dbReference>
<reference evidence="1 2" key="1">
    <citation type="submission" date="2016-10" db="EMBL/GenBank/DDBJ databases">
        <authorList>
            <person name="de Groot N.N."/>
        </authorList>
    </citation>
    <scope>NUCLEOTIDE SEQUENCE [LARGE SCALE GENOMIC DNA]</scope>
    <source>
        <strain evidence="1 2">DSM 22007</strain>
    </source>
</reference>
<evidence type="ECO:0000313" key="1">
    <source>
        <dbReference type="EMBL" id="SEQ58553.1"/>
    </source>
</evidence>
<evidence type="ECO:0008006" key="3">
    <source>
        <dbReference type="Google" id="ProtNLM"/>
    </source>
</evidence>
<sequence length="198" mass="21487">MKTSLYQSQIVTGPYAATVSDTATYGQFRDLTAKWVTFLSEKRELMLVGFPMPKTHDIDQGLWSLARALRDAGVRIEGHIQLRGATQGDCNCREMNLVDLSDDSRSRISENRGPRARGCHLDWAALTAAAAALQARIAQGTDIVVVNRFGRAEAEGAGMRGVISDALSSGARVVVGYRPDYAEAWAAFHGGMAQDLPM</sequence>